<proteinExistence type="predicted"/>
<dbReference type="RefSeq" id="WP_077754672.1">
    <property type="nucleotide sequence ID" value="NZ_CP014782.1"/>
</dbReference>
<dbReference type="InterPro" id="IPR029261">
    <property type="entry name" value="Transposase_Znf"/>
</dbReference>
<dbReference type="Proteomes" id="UP000189545">
    <property type="component" value="Chromosome"/>
</dbReference>
<evidence type="ECO:0000313" key="3">
    <source>
        <dbReference type="EMBL" id="AQS39808.1"/>
    </source>
</evidence>
<gene>
    <name evidence="3" type="ORF">Sps_04725</name>
</gene>
<feature type="domain" description="Transposase IS204/IS1001/IS1096/IS1165 zinc-finger" evidence="2">
    <location>
        <begin position="46"/>
        <end position="90"/>
    </location>
</feature>
<accession>A0A1S6HWL7</accession>
<feature type="domain" description="Transposase IS204/IS1001/IS1096/IS1165 DDE" evidence="1">
    <location>
        <begin position="163"/>
        <end position="408"/>
    </location>
</feature>
<sequence>MFGSRSDSLNITAELLGLSDVKVNDVRTNLSAREITISVERTRKNIPCRQCGEPTKPHDMGRKLRLRHLPMFGKETIIEIIPRRGRCEHCDGGSTTTETLNWYDANRKLTKPLEHHLLFELVNSTVADVSRKADVDYHTVDALINRYIETEIDFSTIKALGVLGLDEISMKKGYRDFVTLITYRIDDKVSILGVVEGREKSNVIQFLRRIPHHLQKTISAVCCDLYDGYMNACKEVFDKTIPIIADRFHVRRLYRKSLVNLRKSELKKLKAALTAQEYSDLKPAIALLRKQKDHFTDEEKSVVEPLFSLSPKLKQGYQFSRELSGIFDSHITPEVAKEKMTKWINNVSAPELNCFNQFIKTLVSYQEQITNYFIARNTSGFVEGFNNRVKVLKRRCYGLSNTTKLFQRLLVDTMGMVRFAPGVTAF</sequence>
<dbReference type="InterPro" id="IPR047951">
    <property type="entry name" value="Transpos_ISL3"/>
</dbReference>
<keyword evidence="4" id="KW-1185">Reference proteome</keyword>
<dbReference type="Pfam" id="PF14690">
    <property type="entry name" value="Zn_ribbon_ISL3"/>
    <property type="match status" value="1"/>
</dbReference>
<dbReference type="NCBIfam" id="NF033550">
    <property type="entry name" value="transpos_ISL3"/>
    <property type="match status" value="1"/>
</dbReference>
<dbReference type="EMBL" id="CP014782">
    <property type="protein sequence ID" value="AQS39808.1"/>
    <property type="molecule type" value="Genomic_DNA"/>
</dbReference>
<dbReference type="AlphaFoldDB" id="A0A1S6HWL7"/>
<evidence type="ECO:0000259" key="2">
    <source>
        <dbReference type="Pfam" id="PF14690"/>
    </source>
</evidence>
<evidence type="ECO:0000259" key="1">
    <source>
        <dbReference type="Pfam" id="PF01610"/>
    </source>
</evidence>
<organism evidence="3 4">
    <name type="scientific">Shewanella psychrophila</name>
    <dbReference type="NCBI Taxonomy" id="225848"/>
    <lineage>
        <taxon>Bacteria</taxon>
        <taxon>Pseudomonadati</taxon>
        <taxon>Pseudomonadota</taxon>
        <taxon>Gammaproteobacteria</taxon>
        <taxon>Alteromonadales</taxon>
        <taxon>Shewanellaceae</taxon>
        <taxon>Shewanella</taxon>
    </lineage>
</organism>
<dbReference type="Pfam" id="PF01610">
    <property type="entry name" value="DDE_Tnp_ISL3"/>
    <property type="match status" value="1"/>
</dbReference>
<dbReference type="STRING" id="225848.Sps_04725"/>
<dbReference type="PANTHER" id="PTHR33498">
    <property type="entry name" value="TRANSPOSASE FOR INSERTION SEQUENCE ELEMENT IS1557"/>
    <property type="match status" value="1"/>
</dbReference>
<reference evidence="3 4" key="1">
    <citation type="submission" date="2016-03" db="EMBL/GenBank/DDBJ databases">
        <title>Complete genome sequence of Shewanella psychrophila WP2, a deep sea bacterium isolated from west Pacific sediment.</title>
        <authorList>
            <person name="Xu G."/>
            <person name="Jian H."/>
        </authorList>
    </citation>
    <scope>NUCLEOTIDE SEQUENCE [LARGE SCALE GENOMIC DNA]</scope>
    <source>
        <strain evidence="3 4">WP2</strain>
    </source>
</reference>
<dbReference type="PANTHER" id="PTHR33498:SF1">
    <property type="entry name" value="TRANSPOSASE FOR INSERTION SEQUENCE ELEMENT IS1557"/>
    <property type="match status" value="1"/>
</dbReference>
<protein>
    <submittedName>
        <fullName evidence="3">Transposase family protein</fullName>
    </submittedName>
</protein>
<dbReference type="OrthoDB" id="6274527at2"/>
<evidence type="ECO:0000313" key="4">
    <source>
        <dbReference type="Proteomes" id="UP000189545"/>
    </source>
</evidence>
<dbReference type="InterPro" id="IPR002560">
    <property type="entry name" value="Transposase_DDE"/>
</dbReference>
<name>A0A1S6HWL7_9GAMM</name>
<dbReference type="KEGG" id="spsw:Sps_04725"/>